<evidence type="ECO:0000256" key="1">
    <source>
        <dbReference type="SAM" id="MobiDB-lite"/>
    </source>
</evidence>
<evidence type="ECO:0000313" key="5">
    <source>
        <dbReference type="WBParaSite" id="HPBE_0001984001-mRNA-1"/>
    </source>
</evidence>
<feature type="signal peptide" evidence="2">
    <location>
        <begin position="1"/>
        <end position="16"/>
    </location>
</feature>
<keyword evidence="4" id="KW-1185">Reference proteome</keyword>
<reference evidence="5" key="2">
    <citation type="submission" date="2019-09" db="UniProtKB">
        <authorList>
            <consortium name="WormBaseParasite"/>
        </authorList>
    </citation>
    <scope>IDENTIFICATION</scope>
</reference>
<organism evidence="4 5">
    <name type="scientific">Heligmosomoides polygyrus</name>
    <name type="common">Parasitic roundworm</name>
    <dbReference type="NCBI Taxonomy" id="6339"/>
    <lineage>
        <taxon>Eukaryota</taxon>
        <taxon>Metazoa</taxon>
        <taxon>Ecdysozoa</taxon>
        <taxon>Nematoda</taxon>
        <taxon>Chromadorea</taxon>
        <taxon>Rhabditida</taxon>
        <taxon>Rhabditina</taxon>
        <taxon>Rhabditomorpha</taxon>
        <taxon>Strongyloidea</taxon>
        <taxon>Heligmosomidae</taxon>
        <taxon>Heligmosomoides</taxon>
    </lineage>
</organism>
<gene>
    <name evidence="3" type="ORF">HPBE_LOCUS19839</name>
</gene>
<sequence length="116" mass="13251">MWQLKLVFLLIGLVLAKIRKTDIHVFGTNNAHQTMYISFMHHMVVPARITKEMMERNGYVLERSEGDAPEESSNSTKLPDAEREFNYTIRVMKNGGVGKDRVAVAQLKLAIEKSIF</sequence>
<evidence type="ECO:0000313" key="4">
    <source>
        <dbReference type="Proteomes" id="UP000050761"/>
    </source>
</evidence>
<accession>A0A3P8B3F5</accession>
<reference evidence="3 4" key="1">
    <citation type="submission" date="2018-11" db="EMBL/GenBank/DDBJ databases">
        <authorList>
            <consortium name="Pathogen Informatics"/>
        </authorList>
    </citation>
    <scope>NUCLEOTIDE SEQUENCE [LARGE SCALE GENOMIC DNA]</scope>
</reference>
<dbReference type="AlphaFoldDB" id="A0A183GCE7"/>
<feature type="region of interest" description="Disordered" evidence="1">
    <location>
        <begin position="61"/>
        <end position="81"/>
    </location>
</feature>
<dbReference type="EMBL" id="UZAH01031656">
    <property type="protein sequence ID" value="VDP16961.1"/>
    <property type="molecule type" value="Genomic_DNA"/>
</dbReference>
<evidence type="ECO:0000313" key="3">
    <source>
        <dbReference type="EMBL" id="VDP16961.1"/>
    </source>
</evidence>
<evidence type="ECO:0000256" key="2">
    <source>
        <dbReference type="SAM" id="SignalP"/>
    </source>
</evidence>
<proteinExistence type="predicted"/>
<keyword evidence="2" id="KW-0732">Signal</keyword>
<accession>A0A183GCE7</accession>
<name>A0A183GCE7_HELPZ</name>
<feature type="chain" id="PRO_5044551993" evidence="2">
    <location>
        <begin position="17"/>
        <end position="116"/>
    </location>
</feature>
<dbReference type="WBParaSite" id="HPBE_0001984001-mRNA-1">
    <property type="protein sequence ID" value="HPBE_0001984001-mRNA-1"/>
    <property type="gene ID" value="HPBE_0001984001"/>
</dbReference>
<dbReference type="Proteomes" id="UP000050761">
    <property type="component" value="Unassembled WGS sequence"/>
</dbReference>
<protein>
    <submittedName>
        <fullName evidence="5">RxLR effector protein</fullName>
    </submittedName>
</protein>